<dbReference type="KEGG" id="tet:TTHERM_00310180"/>
<keyword evidence="2" id="KW-1185">Reference proteome</keyword>
<gene>
    <name evidence="1" type="ORF">TTHERM_00310180</name>
</gene>
<dbReference type="AlphaFoldDB" id="I7MG02"/>
<dbReference type="GeneID" id="7842757"/>
<dbReference type="EMBL" id="GG662608">
    <property type="protein sequence ID" value="EAS00849.2"/>
    <property type="molecule type" value="Genomic_DNA"/>
</dbReference>
<evidence type="ECO:0000313" key="2">
    <source>
        <dbReference type="Proteomes" id="UP000009168"/>
    </source>
</evidence>
<name>I7MG02_TETTS</name>
<organism evidence="1 2">
    <name type="scientific">Tetrahymena thermophila (strain SB210)</name>
    <dbReference type="NCBI Taxonomy" id="312017"/>
    <lineage>
        <taxon>Eukaryota</taxon>
        <taxon>Sar</taxon>
        <taxon>Alveolata</taxon>
        <taxon>Ciliophora</taxon>
        <taxon>Intramacronucleata</taxon>
        <taxon>Oligohymenophorea</taxon>
        <taxon>Hymenostomatida</taxon>
        <taxon>Tetrahymenina</taxon>
        <taxon>Tetrahymenidae</taxon>
        <taxon>Tetrahymena</taxon>
    </lineage>
</organism>
<dbReference type="InParanoid" id="I7MG02"/>
<dbReference type="RefSeq" id="XP_001021094.2">
    <property type="nucleotide sequence ID" value="XM_001021094.2"/>
</dbReference>
<accession>I7MG02</accession>
<evidence type="ECO:0000313" key="1">
    <source>
        <dbReference type="EMBL" id="EAS00849.2"/>
    </source>
</evidence>
<sequence>MFKEIFNQRNSQKRQLSYFIKTNVVVPFVCEDIKNFKPTSLKLDIRSLNKNWQSFVKLMETLQNTSQSIHKLDINLQEFIGPQDVNDIEKIFTKALKNVPQLQTINIRLQFNYLENGGYERDIVDLFLELIEKLLDQNRSLKFQLNIFRICIKRNKNSLEIFSDKIDRKKEYKRNIINKMFKSSKLHEYFLSKFSEIRRIRGIKTLKIDFSNLFLTQKKGKKSVQHIYENEIECLLNGVKQILDRMIPNNYLENLTIQFFSFFFHFEVQPKQQMLLYRFFMNLQLFFQNTPLVSIKNFDIFSGVLNRKLMNKKYIYSSFDGNLFTSKYYNNRKKEIKIANDHIKDIETKRTIFKSVIQNASEFLNLMTNNFENVRKISYFQHDSHHLNKILQYQRQRLTHTICLYKQSWLCLEENKLKILNINQYLDFKRRQFLYFYAKLLRIKKRNKKFSFRKEIISQILKLINLSQDFTDFNINRCYYYNNRKGGLIMCCDSIK</sequence>
<reference evidence="2" key="1">
    <citation type="journal article" date="2006" name="PLoS Biol.">
        <title>Macronuclear genome sequence of the ciliate Tetrahymena thermophila, a model eukaryote.</title>
        <authorList>
            <person name="Eisen J.A."/>
            <person name="Coyne R.S."/>
            <person name="Wu M."/>
            <person name="Wu D."/>
            <person name="Thiagarajan M."/>
            <person name="Wortman J.R."/>
            <person name="Badger J.H."/>
            <person name="Ren Q."/>
            <person name="Amedeo P."/>
            <person name="Jones K.M."/>
            <person name="Tallon L.J."/>
            <person name="Delcher A.L."/>
            <person name="Salzberg S.L."/>
            <person name="Silva J.C."/>
            <person name="Haas B.J."/>
            <person name="Majoros W.H."/>
            <person name="Farzad M."/>
            <person name="Carlton J.M."/>
            <person name="Smith R.K. Jr."/>
            <person name="Garg J."/>
            <person name="Pearlman R.E."/>
            <person name="Karrer K.M."/>
            <person name="Sun L."/>
            <person name="Manning G."/>
            <person name="Elde N.C."/>
            <person name="Turkewitz A.P."/>
            <person name="Asai D.J."/>
            <person name="Wilkes D.E."/>
            <person name="Wang Y."/>
            <person name="Cai H."/>
            <person name="Collins K."/>
            <person name="Stewart B.A."/>
            <person name="Lee S.R."/>
            <person name="Wilamowska K."/>
            <person name="Weinberg Z."/>
            <person name="Ruzzo W.L."/>
            <person name="Wloga D."/>
            <person name="Gaertig J."/>
            <person name="Frankel J."/>
            <person name="Tsao C.-C."/>
            <person name="Gorovsky M.A."/>
            <person name="Keeling P.J."/>
            <person name="Waller R.F."/>
            <person name="Patron N.J."/>
            <person name="Cherry J.M."/>
            <person name="Stover N.A."/>
            <person name="Krieger C.J."/>
            <person name="del Toro C."/>
            <person name="Ryder H.F."/>
            <person name="Williamson S.C."/>
            <person name="Barbeau R.A."/>
            <person name="Hamilton E.P."/>
            <person name="Orias E."/>
        </authorList>
    </citation>
    <scope>NUCLEOTIDE SEQUENCE [LARGE SCALE GENOMIC DNA]</scope>
    <source>
        <strain evidence="2">SB210</strain>
    </source>
</reference>
<proteinExistence type="predicted"/>
<dbReference type="Proteomes" id="UP000009168">
    <property type="component" value="Unassembled WGS sequence"/>
</dbReference>
<protein>
    <submittedName>
        <fullName evidence="1">Uncharacterized protein</fullName>
    </submittedName>
</protein>